<accession>A0A1I1ISY3</accession>
<evidence type="ECO:0000256" key="5">
    <source>
        <dbReference type="ARBA" id="ARBA00022631"/>
    </source>
</evidence>
<dbReference type="InterPro" id="IPR023418">
    <property type="entry name" value="Thyroxine_BS"/>
</dbReference>
<dbReference type="InterPro" id="IPR014306">
    <property type="entry name" value="Hydroxyisourate_hydrolase"/>
</dbReference>
<gene>
    <name evidence="10" type="ORF">SAMN05421773_103174</name>
</gene>
<evidence type="ECO:0000313" key="10">
    <source>
        <dbReference type="EMBL" id="SFC39336.1"/>
    </source>
</evidence>
<dbReference type="InterPro" id="IPR036817">
    <property type="entry name" value="Transthyretin/HIU_hydrolase_sf"/>
</dbReference>
<evidence type="ECO:0000256" key="8">
    <source>
        <dbReference type="RuleBase" id="RU361270"/>
    </source>
</evidence>
<evidence type="ECO:0000313" key="11">
    <source>
        <dbReference type="Proteomes" id="UP000199207"/>
    </source>
</evidence>
<feature type="binding site" evidence="7">
    <location>
        <position position="16"/>
    </location>
    <ligand>
        <name>substrate</name>
    </ligand>
</feature>
<dbReference type="EMBL" id="FOLM01000003">
    <property type="protein sequence ID" value="SFC39336.1"/>
    <property type="molecule type" value="Genomic_DNA"/>
</dbReference>
<dbReference type="NCBIfam" id="TIGR02962">
    <property type="entry name" value="hdxy_isourate"/>
    <property type="match status" value="1"/>
</dbReference>
<feature type="binding site" evidence="7">
    <location>
        <position position="115"/>
    </location>
    <ligand>
        <name>substrate</name>
    </ligand>
</feature>
<dbReference type="AlphaFoldDB" id="A0A1I1ISY3"/>
<keyword evidence="11" id="KW-1185">Reference proteome</keyword>
<dbReference type="PANTHER" id="PTHR10395:SF7">
    <property type="entry name" value="5-HYDROXYISOURATE HYDROLASE"/>
    <property type="match status" value="1"/>
</dbReference>
<dbReference type="GO" id="GO:0033971">
    <property type="term" value="F:hydroxyisourate hydrolase activity"/>
    <property type="evidence" value="ECO:0007669"/>
    <property type="project" value="UniProtKB-EC"/>
</dbReference>
<dbReference type="OrthoDB" id="9792386at2"/>
<dbReference type="SUPFAM" id="SSF49472">
    <property type="entry name" value="Transthyretin (synonym: prealbumin)"/>
    <property type="match status" value="1"/>
</dbReference>
<dbReference type="InterPro" id="IPR023416">
    <property type="entry name" value="Transthyretin/HIU_hydrolase_d"/>
</dbReference>
<reference evidence="10 11" key="1">
    <citation type="submission" date="2016-10" db="EMBL/GenBank/DDBJ databases">
        <authorList>
            <person name="de Groot N.N."/>
        </authorList>
    </citation>
    <scope>NUCLEOTIDE SEQUENCE [LARGE SCALE GENOMIC DNA]</scope>
    <source>
        <strain evidence="10 11">CGMCC 4.5739</strain>
    </source>
</reference>
<evidence type="ECO:0000256" key="3">
    <source>
        <dbReference type="ARBA" id="ARBA00009850"/>
    </source>
</evidence>
<comment type="function">
    <text evidence="2">Catalyzes the hydrolysis of 5-hydroxyisourate (HIU) to 2-oxo-4-hydroxy-4-carboxy-5-ureidoimidazoline (OHCU).</text>
</comment>
<evidence type="ECO:0000256" key="2">
    <source>
        <dbReference type="ARBA" id="ARBA00002704"/>
    </source>
</evidence>
<keyword evidence="6 8" id="KW-0378">Hydrolase</keyword>
<dbReference type="RefSeq" id="WP_093838011.1">
    <property type="nucleotide sequence ID" value="NZ_FOLM01000003.1"/>
</dbReference>
<dbReference type="PANTHER" id="PTHR10395">
    <property type="entry name" value="URICASE AND TRANSTHYRETIN-RELATED"/>
    <property type="match status" value="1"/>
</dbReference>
<dbReference type="EC" id="3.5.2.17" evidence="8"/>
<dbReference type="GO" id="GO:0006144">
    <property type="term" value="P:purine nucleobase metabolic process"/>
    <property type="evidence" value="ECO:0007669"/>
    <property type="project" value="UniProtKB-KW"/>
</dbReference>
<evidence type="ECO:0000256" key="1">
    <source>
        <dbReference type="ARBA" id="ARBA00001043"/>
    </source>
</evidence>
<name>A0A1I1ISY3_9ACTN</name>
<comment type="similarity">
    <text evidence="3 8">Belongs to the transthyretin family. 5-hydroxyisourate hydrolase subfamily.</text>
</comment>
<evidence type="ECO:0000256" key="6">
    <source>
        <dbReference type="ARBA" id="ARBA00022801"/>
    </source>
</evidence>
<dbReference type="PRINTS" id="PR00189">
    <property type="entry name" value="TRNSTHYRETIN"/>
</dbReference>
<sequence length="118" mass="12121">MTSAVPAGSPATVSTHVLDTAAGHPARGLAVTLAVRESDTGEWQPHATAVTDTDGRCTGLPPLPPAAGRARLEFATGSHPAGAGFFPRVTVVFAVTPGEHHHVPLLLSPYGYTVYRGS</sequence>
<dbReference type="Gene3D" id="2.60.40.180">
    <property type="entry name" value="Transthyretin/hydroxyisourate hydrolase domain"/>
    <property type="match status" value="1"/>
</dbReference>
<comment type="subunit">
    <text evidence="4 8">Homotetramer.</text>
</comment>
<evidence type="ECO:0000256" key="7">
    <source>
        <dbReference type="PIRSR" id="PIRSR600895-51"/>
    </source>
</evidence>
<organism evidence="10 11">
    <name type="scientific">Streptomyces aidingensis</name>
    <dbReference type="NCBI Taxonomy" id="910347"/>
    <lineage>
        <taxon>Bacteria</taxon>
        <taxon>Bacillati</taxon>
        <taxon>Actinomycetota</taxon>
        <taxon>Actinomycetes</taxon>
        <taxon>Kitasatosporales</taxon>
        <taxon>Streptomycetaceae</taxon>
        <taxon>Streptomyces</taxon>
    </lineage>
</organism>
<dbReference type="Pfam" id="PF00576">
    <property type="entry name" value="Transthyretin"/>
    <property type="match status" value="1"/>
</dbReference>
<feature type="domain" description="Transthyretin/hydroxyisourate hydrolase" evidence="9">
    <location>
        <begin position="13"/>
        <end position="117"/>
    </location>
</feature>
<dbReference type="STRING" id="910347.SAMN05421773_103174"/>
<protein>
    <recommendedName>
        <fullName evidence="8">5-hydroxyisourate hydrolase</fullName>
        <shortName evidence="8">HIU hydrolase</shortName>
        <shortName evidence="8">HIUHase</shortName>
        <ecNumber evidence="8">3.5.2.17</ecNumber>
    </recommendedName>
</protein>
<feature type="binding site" evidence="7">
    <location>
        <position position="56"/>
    </location>
    <ligand>
        <name>substrate</name>
    </ligand>
</feature>
<evidence type="ECO:0000256" key="4">
    <source>
        <dbReference type="ARBA" id="ARBA00011881"/>
    </source>
</evidence>
<evidence type="ECO:0000259" key="9">
    <source>
        <dbReference type="Pfam" id="PF00576"/>
    </source>
</evidence>
<dbReference type="PROSITE" id="PS00768">
    <property type="entry name" value="TRANSTHYRETIN_1"/>
    <property type="match status" value="1"/>
</dbReference>
<comment type="catalytic activity">
    <reaction evidence="1 8">
        <text>5-hydroxyisourate + H2O = 5-hydroxy-2-oxo-4-ureido-2,5-dihydro-1H-imidazole-5-carboxylate + H(+)</text>
        <dbReference type="Rhea" id="RHEA:23736"/>
        <dbReference type="ChEBI" id="CHEBI:15377"/>
        <dbReference type="ChEBI" id="CHEBI:15378"/>
        <dbReference type="ChEBI" id="CHEBI:18072"/>
        <dbReference type="ChEBI" id="CHEBI:58639"/>
        <dbReference type="EC" id="3.5.2.17"/>
    </reaction>
</comment>
<dbReference type="Proteomes" id="UP000199207">
    <property type="component" value="Unassembled WGS sequence"/>
</dbReference>
<dbReference type="InterPro" id="IPR000895">
    <property type="entry name" value="Transthyretin/HIU_hydrolase"/>
</dbReference>
<proteinExistence type="inferred from homology"/>
<keyword evidence="5 8" id="KW-0659">Purine metabolism</keyword>